<dbReference type="GO" id="GO:0006164">
    <property type="term" value="P:purine nucleotide biosynthetic process"/>
    <property type="evidence" value="ECO:0007669"/>
    <property type="project" value="TreeGrafter"/>
</dbReference>
<dbReference type="PANTHER" id="PTHR10210:SF32">
    <property type="entry name" value="RIBOSE-PHOSPHATE PYROPHOSPHOKINASE 2"/>
    <property type="match status" value="1"/>
</dbReference>
<proteinExistence type="inferred from homology"/>
<dbReference type="GO" id="GO:0002189">
    <property type="term" value="C:ribose phosphate diphosphokinase complex"/>
    <property type="evidence" value="ECO:0007669"/>
    <property type="project" value="TreeGrafter"/>
</dbReference>
<evidence type="ECO:0000256" key="2">
    <source>
        <dbReference type="ARBA" id="ARBA00006478"/>
    </source>
</evidence>
<dbReference type="GO" id="GO:0000287">
    <property type="term" value="F:magnesium ion binding"/>
    <property type="evidence" value="ECO:0007669"/>
    <property type="project" value="InterPro"/>
</dbReference>
<reference evidence="8" key="1">
    <citation type="submission" date="2020-05" db="UniProtKB">
        <authorList>
            <consortium name="EnsemblMetazoa"/>
        </authorList>
    </citation>
    <scope>IDENTIFICATION</scope>
    <source>
        <strain evidence="8">TTRI</strain>
    </source>
</reference>
<dbReference type="GO" id="GO:0004749">
    <property type="term" value="F:ribose phosphate diphosphokinase activity"/>
    <property type="evidence" value="ECO:0007669"/>
    <property type="project" value="UniProtKB-EC"/>
</dbReference>
<dbReference type="GO" id="GO:0005524">
    <property type="term" value="F:ATP binding"/>
    <property type="evidence" value="ECO:0007669"/>
    <property type="project" value="UniProtKB-KW"/>
</dbReference>
<keyword evidence="4" id="KW-0808">Transferase</keyword>
<evidence type="ECO:0000256" key="4">
    <source>
        <dbReference type="ARBA" id="ARBA00022679"/>
    </source>
</evidence>
<protein>
    <recommendedName>
        <fullName evidence="3">ribose-phosphate diphosphokinase</fullName>
        <ecNumber evidence="3">2.7.6.1</ecNumber>
    </recommendedName>
</protein>
<evidence type="ECO:0000313" key="8">
    <source>
        <dbReference type="EnsemblMetazoa" id="GAUT003590-PA"/>
    </source>
</evidence>
<keyword evidence="6" id="KW-0418">Kinase</keyword>
<organism evidence="8 9">
    <name type="scientific">Glossina austeni</name>
    <name type="common">Savannah tsetse fly</name>
    <dbReference type="NCBI Taxonomy" id="7395"/>
    <lineage>
        <taxon>Eukaryota</taxon>
        <taxon>Metazoa</taxon>
        <taxon>Ecdysozoa</taxon>
        <taxon>Arthropoda</taxon>
        <taxon>Hexapoda</taxon>
        <taxon>Insecta</taxon>
        <taxon>Pterygota</taxon>
        <taxon>Neoptera</taxon>
        <taxon>Endopterygota</taxon>
        <taxon>Diptera</taxon>
        <taxon>Brachycera</taxon>
        <taxon>Muscomorpha</taxon>
        <taxon>Hippoboscoidea</taxon>
        <taxon>Glossinidae</taxon>
        <taxon>Glossina</taxon>
    </lineage>
</organism>
<evidence type="ECO:0000256" key="7">
    <source>
        <dbReference type="ARBA" id="ARBA00022840"/>
    </source>
</evidence>
<dbReference type="InterPro" id="IPR029057">
    <property type="entry name" value="PRTase-like"/>
</dbReference>
<keyword evidence="7" id="KW-0067">ATP-binding</keyword>
<dbReference type="SUPFAM" id="SSF53271">
    <property type="entry name" value="PRTase-like"/>
    <property type="match status" value="1"/>
</dbReference>
<dbReference type="AlphaFoldDB" id="A0A1A9UFX6"/>
<accession>A0A1A9UFX6</accession>
<comment type="similarity">
    <text evidence="2">Belongs to the ribose-phosphate pyrophosphokinase family.</text>
</comment>
<dbReference type="Proteomes" id="UP000078200">
    <property type="component" value="Unassembled WGS sequence"/>
</dbReference>
<sequence length="172" mass="19551">MLHSRQRLNRASLNHLCHCHLIQVSAEYAAPFIINKVWCLLNGLISINILDDRAEANLFTFILIVKEKQKQAHESSITEQQAHESGLYWCNVQCCPVHPKQIISYTLDAFQSYQSSTFSWLWKSLVNEIAYMISERISRAPISAKLVANMLSVAGADHIITMDLHASQIQIT</sequence>
<comment type="pathway">
    <text evidence="1">Metabolic intermediate biosynthesis; 5-phospho-alpha-D-ribose 1-diphosphate biosynthesis; 5-phospho-alpha-D-ribose 1-diphosphate from D-ribose 5-phosphate (route I): step 1/1.</text>
</comment>
<dbReference type="PANTHER" id="PTHR10210">
    <property type="entry name" value="RIBOSE-PHOSPHATE DIPHOSPHOKINASE FAMILY MEMBER"/>
    <property type="match status" value="1"/>
</dbReference>
<dbReference type="EnsemblMetazoa" id="GAUT003590-RA">
    <property type="protein sequence ID" value="GAUT003590-PA"/>
    <property type="gene ID" value="GAUT003590"/>
</dbReference>
<dbReference type="STRING" id="7395.A0A1A9UFX6"/>
<keyword evidence="5" id="KW-0547">Nucleotide-binding</keyword>
<dbReference type="InterPro" id="IPR005946">
    <property type="entry name" value="Rib-P_diPkinase"/>
</dbReference>
<evidence type="ECO:0000256" key="3">
    <source>
        <dbReference type="ARBA" id="ARBA00013247"/>
    </source>
</evidence>
<dbReference type="GO" id="GO:0016301">
    <property type="term" value="F:kinase activity"/>
    <property type="evidence" value="ECO:0007669"/>
    <property type="project" value="UniProtKB-KW"/>
</dbReference>
<dbReference type="GO" id="GO:0005737">
    <property type="term" value="C:cytoplasm"/>
    <property type="evidence" value="ECO:0007669"/>
    <property type="project" value="TreeGrafter"/>
</dbReference>
<evidence type="ECO:0000256" key="1">
    <source>
        <dbReference type="ARBA" id="ARBA00004996"/>
    </source>
</evidence>
<evidence type="ECO:0000256" key="5">
    <source>
        <dbReference type="ARBA" id="ARBA00022741"/>
    </source>
</evidence>
<dbReference type="Gene3D" id="3.40.50.2020">
    <property type="match status" value="1"/>
</dbReference>
<evidence type="ECO:0000256" key="6">
    <source>
        <dbReference type="ARBA" id="ARBA00022777"/>
    </source>
</evidence>
<dbReference type="GO" id="GO:0006015">
    <property type="term" value="P:5-phosphoribose 1-diphosphate biosynthetic process"/>
    <property type="evidence" value="ECO:0007669"/>
    <property type="project" value="TreeGrafter"/>
</dbReference>
<dbReference type="VEuPathDB" id="VectorBase:GAUT003590"/>
<keyword evidence="9" id="KW-1185">Reference proteome</keyword>
<name>A0A1A9UFX6_GLOAU</name>
<evidence type="ECO:0000313" key="9">
    <source>
        <dbReference type="Proteomes" id="UP000078200"/>
    </source>
</evidence>
<dbReference type="EC" id="2.7.6.1" evidence="3"/>